<dbReference type="EMBL" id="JAQQLF010000029">
    <property type="protein sequence ID" value="MDC7718962.1"/>
    <property type="molecule type" value="Genomic_DNA"/>
</dbReference>
<evidence type="ECO:0000313" key="1">
    <source>
        <dbReference type="EMBL" id="MDC7718962.1"/>
    </source>
</evidence>
<proteinExistence type="predicted"/>
<protein>
    <submittedName>
        <fullName evidence="1">Zinc ribbon domain-containing protein</fullName>
    </submittedName>
</protein>
<dbReference type="RefSeq" id="WP_272753167.1">
    <property type="nucleotide sequence ID" value="NZ_JAQQLF010000029.1"/>
</dbReference>
<dbReference type="InterPro" id="IPR027417">
    <property type="entry name" value="P-loop_NTPase"/>
</dbReference>
<accession>A0ABT5J281</accession>
<organism evidence="1 2">
    <name type="scientific">Vogesella aquatica</name>
    <dbReference type="NCBI Taxonomy" id="2984206"/>
    <lineage>
        <taxon>Bacteria</taxon>
        <taxon>Pseudomonadati</taxon>
        <taxon>Pseudomonadota</taxon>
        <taxon>Betaproteobacteria</taxon>
        <taxon>Neisseriales</taxon>
        <taxon>Chromobacteriaceae</taxon>
        <taxon>Vogesella</taxon>
    </lineage>
</organism>
<comment type="caution">
    <text evidence="1">The sequence shown here is derived from an EMBL/GenBank/DDBJ whole genome shotgun (WGS) entry which is preliminary data.</text>
</comment>
<dbReference type="Gene3D" id="3.40.50.300">
    <property type="entry name" value="P-loop containing nucleotide triphosphate hydrolases"/>
    <property type="match status" value="1"/>
</dbReference>
<sequence length="589" mass="65956">MTEPELIIGAPLSTSEEEEVAQVYEQRADHLELNTFAQNTVLTNDTEEWIRALTGTGAKLLVGPRGCGKTHLMRFAFSECQDNVEHPLAIYTNLNRYYRLEPLLRKRPDAIPMFYTWVLSNIFVALHEALGAFATQQGVIIDRDSLLELNVGDVQDLIGTLEQSRRPLNNTEDELASRLTVDRIKAFFLRSADALSRRRVVLLLDDAALTLTPEYLSHFFDIFRALKAARIAPKASVYPGTTEYGPSFHAAHEADSIFVWKAVTDGNYLNFMADIGRKRCPDAADLPEETRTLLAYAAFGVPRSFMSLVQNYVKGRKSSSPATAQSLLNRVIEDFCSEKMREYLSLREKKPQLATIISVGAMCFNKIVSDLAEANQALADGTTRQIYVGIAAEGVDRKPYVERMLRLLEEVGMIYKFPSVSHGDREYVRYVPHLAALQNQRAFTRKGAFSPKLSVEILQRPDEKHAVRRSISTLLEAETIDGLGLDLPNCLNCHTKRVEGAKYCFQCGAKLTDESSYDRVMQSLLADVPGLTDWQREKLSQASSVPQTIGEFLALQDRGTTLRTIPRIGKIRAATVIGAVEAYLEEYLS</sequence>
<dbReference type="Proteomes" id="UP001219956">
    <property type="component" value="Unassembled WGS sequence"/>
</dbReference>
<dbReference type="SUPFAM" id="SSF52540">
    <property type="entry name" value="P-loop containing nucleoside triphosphate hydrolases"/>
    <property type="match status" value="1"/>
</dbReference>
<keyword evidence="2" id="KW-1185">Reference proteome</keyword>
<reference evidence="1 2" key="1">
    <citation type="submission" date="2023-01" db="EMBL/GenBank/DDBJ databases">
        <title>Novel species of the genus Vogesella isolated from rivers.</title>
        <authorList>
            <person name="Lu H."/>
        </authorList>
    </citation>
    <scope>NUCLEOTIDE SEQUENCE [LARGE SCALE GENOMIC DNA]</scope>
    <source>
        <strain evidence="1 2">DC21W</strain>
    </source>
</reference>
<gene>
    <name evidence="1" type="ORF">PQU95_17305</name>
</gene>
<evidence type="ECO:0000313" key="2">
    <source>
        <dbReference type="Proteomes" id="UP001219956"/>
    </source>
</evidence>
<name>A0ABT5J281_9NEIS</name>